<dbReference type="InterPro" id="IPR005883">
    <property type="entry name" value="PilM"/>
</dbReference>
<dbReference type="PANTHER" id="PTHR32432:SF3">
    <property type="entry name" value="ETHANOLAMINE UTILIZATION PROTEIN EUTJ"/>
    <property type="match status" value="1"/>
</dbReference>
<dbReference type="Gene3D" id="3.30.1490.300">
    <property type="match status" value="1"/>
</dbReference>
<dbReference type="AlphaFoldDB" id="A0A3A4ZDU6"/>
<dbReference type="Proteomes" id="UP000265540">
    <property type="component" value="Unassembled WGS sequence"/>
</dbReference>
<dbReference type="InterPro" id="IPR043129">
    <property type="entry name" value="ATPase_NBD"/>
</dbReference>
<comment type="caution">
    <text evidence="1">The sequence shown here is derived from an EMBL/GenBank/DDBJ whole genome shotgun (WGS) entry which is preliminary data.</text>
</comment>
<dbReference type="NCBIfam" id="TIGR01175">
    <property type="entry name" value="pilM"/>
    <property type="match status" value="1"/>
</dbReference>
<name>A0A3A4ZDU6_UNCKA</name>
<dbReference type="EMBL" id="QZJF01000012">
    <property type="protein sequence ID" value="RJR27394.1"/>
    <property type="molecule type" value="Genomic_DNA"/>
</dbReference>
<protein>
    <submittedName>
        <fullName evidence="1">Type IV pilus assembly protein PilM</fullName>
    </submittedName>
</protein>
<gene>
    <name evidence="1" type="primary">pilM</name>
    <name evidence="1" type="ORF">C4561_02480</name>
</gene>
<organism evidence="1 2">
    <name type="scientific">candidate division WWE3 bacterium</name>
    <dbReference type="NCBI Taxonomy" id="2053526"/>
    <lineage>
        <taxon>Bacteria</taxon>
        <taxon>Katanobacteria</taxon>
    </lineage>
</organism>
<accession>A0A3A4ZDU6</accession>
<reference evidence="1 2" key="1">
    <citation type="journal article" date="2017" name="ISME J.">
        <title>Energy and carbon metabolisms in a deep terrestrial subsurface fluid microbial community.</title>
        <authorList>
            <person name="Momper L."/>
            <person name="Jungbluth S.P."/>
            <person name="Lee M.D."/>
            <person name="Amend J.P."/>
        </authorList>
    </citation>
    <scope>NUCLEOTIDE SEQUENCE [LARGE SCALE GENOMIC DNA]</scope>
    <source>
        <strain evidence="1">SURF_46</strain>
    </source>
</reference>
<proteinExistence type="predicted"/>
<evidence type="ECO:0000313" key="2">
    <source>
        <dbReference type="Proteomes" id="UP000265540"/>
    </source>
</evidence>
<evidence type="ECO:0000313" key="1">
    <source>
        <dbReference type="EMBL" id="RJR27394.1"/>
    </source>
</evidence>
<dbReference type="PANTHER" id="PTHR32432">
    <property type="entry name" value="CELL DIVISION PROTEIN FTSA-RELATED"/>
    <property type="match status" value="1"/>
</dbReference>
<dbReference type="Pfam" id="PF11104">
    <property type="entry name" value="PilM_2"/>
    <property type="match status" value="1"/>
</dbReference>
<dbReference type="InterPro" id="IPR050696">
    <property type="entry name" value="FtsA/MreB"/>
</dbReference>
<dbReference type="PIRSF" id="PIRSF019169">
    <property type="entry name" value="PilM"/>
    <property type="match status" value="1"/>
</dbReference>
<dbReference type="SUPFAM" id="SSF53067">
    <property type="entry name" value="Actin-like ATPase domain"/>
    <property type="match status" value="2"/>
</dbReference>
<dbReference type="CDD" id="cd24049">
    <property type="entry name" value="ASKHA_NBD_PilM"/>
    <property type="match status" value="1"/>
</dbReference>
<dbReference type="Gene3D" id="3.30.420.40">
    <property type="match status" value="2"/>
</dbReference>
<sequence length="343" mass="38675">MPIVGLDLGKNNFRAIELERKKEGLTVNRYAVYENPKLNFESESTDDREIYANSLKDFFAEVGFSTPYVVVGLDETYIYMRIIKFPQMSDKDLRNAVNYEAEQYIPLPLNEVNLSFQKLDVDYADKAKMNVQMVAARKNTLEKHVDIIKRAHLIPKAIEPETLALGRALGDTKEAPSGSVILDMGYSRSIIIITYGGFVRFTRNVQIGGDVMTRSIQQSLNLDYNQAEEYKKVYGMDKNQVDGKIYDVVKPHIDSMIEEVKRASIFFTKQQPNANIKRVILTGGAAQMPGLLLYMASNLDLEVEVANPFRDLILGPKAQQKNPSLLEQGPIFSSAYGLALKEV</sequence>